<evidence type="ECO:0008006" key="4">
    <source>
        <dbReference type="Google" id="ProtNLM"/>
    </source>
</evidence>
<evidence type="ECO:0000256" key="1">
    <source>
        <dbReference type="SAM" id="MobiDB-lite"/>
    </source>
</evidence>
<dbReference type="AlphaFoldDB" id="A0A445EGK8"/>
<gene>
    <name evidence="2" type="ORF">Ahy_A02g009286</name>
</gene>
<accession>A0A445EGK8</accession>
<feature type="region of interest" description="Disordered" evidence="1">
    <location>
        <begin position="116"/>
        <end position="161"/>
    </location>
</feature>
<evidence type="ECO:0000313" key="3">
    <source>
        <dbReference type="Proteomes" id="UP000289738"/>
    </source>
</evidence>
<name>A0A445EGK8_ARAHY</name>
<reference evidence="2 3" key="1">
    <citation type="submission" date="2019-01" db="EMBL/GenBank/DDBJ databases">
        <title>Sequencing of cultivated peanut Arachis hypogaea provides insights into genome evolution and oil improvement.</title>
        <authorList>
            <person name="Chen X."/>
        </authorList>
    </citation>
    <scope>NUCLEOTIDE SEQUENCE [LARGE SCALE GENOMIC DNA]</scope>
    <source>
        <strain evidence="3">cv. Fuhuasheng</strain>
        <tissue evidence="2">Leaves</tissue>
    </source>
</reference>
<sequence>MKNSDNRVIFECDNLLLLCIRRISSLFELKSPILSNFGGLGRKEIERVVYRLLAPLGNKVLRFRLFRLQGDEHVRLMFDIYGRIMAEQVIELSAEVGDVCGSGSVHSTFVQDDPPLAPPPIHVASPVEDMNVGDEDSDEEYVADSNDSDSSEDDDEEEFIPETPTEAVVRYVLPLPHPIPALSDVPSHYHALNMEVMHEKSLFFNAKEDNHNLDNGVEFWCWKSATGCSWTLRIALRQNLGYWEVQRVGGVHTCLAPTMS</sequence>
<dbReference type="EMBL" id="SDMP01000002">
    <property type="protein sequence ID" value="RYR74564.1"/>
    <property type="molecule type" value="Genomic_DNA"/>
</dbReference>
<keyword evidence="3" id="KW-1185">Reference proteome</keyword>
<feature type="compositionally biased region" description="Acidic residues" evidence="1">
    <location>
        <begin position="131"/>
        <end position="160"/>
    </location>
</feature>
<dbReference type="Proteomes" id="UP000289738">
    <property type="component" value="Chromosome A02"/>
</dbReference>
<organism evidence="2 3">
    <name type="scientific">Arachis hypogaea</name>
    <name type="common">Peanut</name>
    <dbReference type="NCBI Taxonomy" id="3818"/>
    <lineage>
        <taxon>Eukaryota</taxon>
        <taxon>Viridiplantae</taxon>
        <taxon>Streptophyta</taxon>
        <taxon>Embryophyta</taxon>
        <taxon>Tracheophyta</taxon>
        <taxon>Spermatophyta</taxon>
        <taxon>Magnoliopsida</taxon>
        <taxon>eudicotyledons</taxon>
        <taxon>Gunneridae</taxon>
        <taxon>Pentapetalae</taxon>
        <taxon>rosids</taxon>
        <taxon>fabids</taxon>
        <taxon>Fabales</taxon>
        <taxon>Fabaceae</taxon>
        <taxon>Papilionoideae</taxon>
        <taxon>50 kb inversion clade</taxon>
        <taxon>dalbergioids sensu lato</taxon>
        <taxon>Dalbergieae</taxon>
        <taxon>Pterocarpus clade</taxon>
        <taxon>Arachis</taxon>
    </lineage>
</organism>
<comment type="caution">
    <text evidence="2">The sequence shown here is derived from an EMBL/GenBank/DDBJ whole genome shotgun (WGS) entry which is preliminary data.</text>
</comment>
<protein>
    <recommendedName>
        <fullName evidence="4">Transposase MuDR plant domain-containing protein</fullName>
    </recommendedName>
</protein>
<evidence type="ECO:0000313" key="2">
    <source>
        <dbReference type="EMBL" id="RYR74564.1"/>
    </source>
</evidence>
<proteinExistence type="predicted"/>